<evidence type="ECO:0000313" key="2">
    <source>
        <dbReference type="Proteomes" id="UP000772434"/>
    </source>
</evidence>
<reference evidence="1" key="1">
    <citation type="submission" date="2020-11" db="EMBL/GenBank/DDBJ databases">
        <authorList>
            <consortium name="DOE Joint Genome Institute"/>
            <person name="Ahrendt S."/>
            <person name="Riley R."/>
            <person name="Andreopoulos W."/>
            <person name="Labutti K."/>
            <person name="Pangilinan J."/>
            <person name="Ruiz-Duenas F.J."/>
            <person name="Barrasa J.M."/>
            <person name="Sanchez-Garcia M."/>
            <person name="Camarero S."/>
            <person name="Miyauchi S."/>
            <person name="Serrano A."/>
            <person name="Linde D."/>
            <person name="Babiker R."/>
            <person name="Drula E."/>
            <person name="Ayuso-Fernandez I."/>
            <person name="Pacheco R."/>
            <person name="Padilla G."/>
            <person name="Ferreira P."/>
            <person name="Barriuso J."/>
            <person name="Kellner H."/>
            <person name="Castanera R."/>
            <person name="Alfaro M."/>
            <person name="Ramirez L."/>
            <person name="Pisabarro A.G."/>
            <person name="Kuo A."/>
            <person name="Tritt A."/>
            <person name="Lipzen A."/>
            <person name="He G."/>
            <person name="Yan M."/>
            <person name="Ng V."/>
            <person name="Cullen D."/>
            <person name="Martin F."/>
            <person name="Rosso M.-N."/>
            <person name="Henrissat B."/>
            <person name="Hibbett D."/>
            <person name="Martinez A.T."/>
            <person name="Grigoriev I.V."/>
        </authorList>
    </citation>
    <scope>NUCLEOTIDE SEQUENCE</scope>
    <source>
        <strain evidence="1">AH 40177</strain>
    </source>
</reference>
<dbReference type="InterPro" id="IPR046521">
    <property type="entry name" value="DUF6698"/>
</dbReference>
<name>A0A9P5PWW7_9AGAR</name>
<proteinExistence type="predicted"/>
<keyword evidence="2" id="KW-1185">Reference proteome</keyword>
<accession>A0A9P5PWW7</accession>
<evidence type="ECO:0000313" key="1">
    <source>
        <dbReference type="EMBL" id="KAF9069550.1"/>
    </source>
</evidence>
<comment type="caution">
    <text evidence="1">The sequence shown here is derived from an EMBL/GenBank/DDBJ whole genome shotgun (WGS) entry which is preliminary data.</text>
</comment>
<dbReference type="Pfam" id="PF20414">
    <property type="entry name" value="DUF6698"/>
    <property type="match status" value="1"/>
</dbReference>
<dbReference type="Proteomes" id="UP000772434">
    <property type="component" value="Unassembled WGS sequence"/>
</dbReference>
<dbReference type="EMBL" id="JADNRY010000049">
    <property type="protein sequence ID" value="KAF9069550.1"/>
    <property type="molecule type" value="Genomic_DNA"/>
</dbReference>
<dbReference type="AlphaFoldDB" id="A0A9P5PWW7"/>
<gene>
    <name evidence="1" type="ORF">BDP27DRAFT_1325267</name>
</gene>
<protein>
    <submittedName>
        <fullName evidence="1">Uncharacterized protein</fullName>
    </submittedName>
</protein>
<dbReference type="OrthoDB" id="3220614at2759"/>
<sequence length="156" mass="17932">MVSFGDVKCAKKTKHRKLLFEDTEFLYNIDIYDPKDPEHGLFRGYILYRVIRLFQLKSMAVKNGMQKVTSCHMTYAAVQACFALSASETWNHDNNNFSDAEFYSKIADYDPGDERVVHWKVGTRRYSVISKGGKIAPSSKKNASLEMAQRLLLQLH</sequence>
<organism evidence="1 2">
    <name type="scientific">Rhodocollybia butyracea</name>
    <dbReference type="NCBI Taxonomy" id="206335"/>
    <lineage>
        <taxon>Eukaryota</taxon>
        <taxon>Fungi</taxon>
        <taxon>Dikarya</taxon>
        <taxon>Basidiomycota</taxon>
        <taxon>Agaricomycotina</taxon>
        <taxon>Agaricomycetes</taxon>
        <taxon>Agaricomycetidae</taxon>
        <taxon>Agaricales</taxon>
        <taxon>Marasmiineae</taxon>
        <taxon>Omphalotaceae</taxon>
        <taxon>Rhodocollybia</taxon>
    </lineage>
</organism>